<dbReference type="InParanoid" id="K1Q461"/>
<protein>
    <submittedName>
        <fullName evidence="1">Uncharacterized protein</fullName>
    </submittedName>
</protein>
<evidence type="ECO:0000313" key="1">
    <source>
        <dbReference type="EMBL" id="EKC28648.1"/>
    </source>
</evidence>
<organism evidence="1">
    <name type="scientific">Magallana gigas</name>
    <name type="common">Pacific oyster</name>
    <name type="synonym">Crassostrea gigas</name>
    <dbReference type="NCBI Taxonomy" id="29159"/>
    <lineage>
        <taxon>Eukaryota</taxon>
        <taxon>Metazoa</taxon>
        <taxon>Spiralia</taxon>
        <taxon>Lophotrochozoa</taxon>
        <taxon>Mollusca</taxon>
        <taxon>Bivalvia</taxon>
        <taxon>Autobranchia</taxon>
        <taxon>Pteriomorphia</taxon>
        <taxon>Ostreida</taxon>
        <taxon>Ostreoidea</taxon>
        <taxon>Ostreidae</taxon>
        <taxon>Magallana</taxon>
    </lineage>
</organism>
<dbReference type="HOGENOM" id="CLU_2063716_0_0_1"/>
<sequence>MQCKIFVNKSTLRKTGDCPSSTYEMCRALGGTLATFENSADISAIAFQLHGGQELSEHGLRSPLPVVRGELSLRGVLHLREAQRRVKRSWIRGGRIEGSDVINGSGDCVKPSQTYVNEL</sequence>
<proteinExistence type="predicted"/>
<dbReference type="EMBL" id="JH823220">
    <property type="protein sequence ID" value="EKC28648.1"/>
    <property type="molecule type" value="Genomic_DNA"/>
</dbReference>
<name>K1Q461_MAGGI</name>
<gene>
    <name evidence="1" type="ORF">CGI_10025166</name>
</gene>
<accession>K1Q461</accession>
<reference evidence="1" key="1">
    <citation type="journal article" date="2012" name="Nature">
        <title>The oyster genome reveals stress adaptation and complexity of shell formation.</title>
        <authorList>
            <person name="Zhang G."/>
            <person name="Fang X."/>
            <person name="Guo X."/>
            <person name="Li L."/>
            <person name="Luo R."/>
            <person name="Xu F."/>
            <person name="Yang P."/>
            <person name="Zhang L."/>
            <person name="Wang X."/>
            <person name="Qi H."/>
            <person name="Xiong Z."/>
            <person name="Que H."/>
            <person name="Xie Y."/>
            <person name="Holland P.W."/>
            <person name="Paps J."/>
            <person name="Zhu Y."/>
            <person name="Wu F."/>
            <person name="Chen Y."/>
            <person name="Wang J."/>
            <person name="Peng C."/>
            <person name="Meng J."/>
            <person name="Yang L."/>
            <person name="Liu J."/>
            <person name="Wen B."/>
            <person name="Zhang N."/>
            <person name="Huang Z."/>
            <person name="Zhu Q."/>
            <person name="Feng Y."/>
            <person name="Mount A."/>
            <person name="Hedgecock D."/>
            <person name="Xu Z."/>
            <person name="Liu Y."/>
            <person name="Domazet-Loso T."/>
            <person name="Du Y."/>
            <person name="Sun X."/>
            <person name="Zhang S."/>
            <person name="Liu B."/>
            <person name="Cheng P."/>
            <person name="Jiang X."/>
            <person name="Li J."/>
            <person name="Fan D."/>
            <person name="Wang W."/>
            <person name="Fu W."/>
            <person name="Wang T."/>
            <person name="Wang B."/>
            <person name="Zhang J."/>
            <person name="Peng Z."/>
            <person name="Li Y."/>
            <person name="Li N."/>
            <person name="Wang J."/>
            <person name="Chen M."/>
            <person name="He Y."/>
            <person name="Tan F."/>
            <person name="Song X."/>
            <person name="Zheng Q."/>
            <person name="Huang R."/>
            <person name="Yang H."/>
            <person name="Du X."/>
            <person name="Chen L."/>
            <person name="Yang M."/>
            <person name="Gaffney P.M."/>
            <person name="Wang S."/>
            <person name="Luo L."/>
            <person name="She Z."/>
            <person name="Ming Y."/>
            <person name="Huang W."/>
            <person name="Zhang S."/>
            <person name="Huang B."/>
            <person name="Zhang Y."/>
            <person name="Qu T."/>
            <person name="Ni P."/>
            <person name="Miao G."/>
            <person name="Wang J."/>
            <person name="Wang Q."/>
            <person name="Steinberg C.E."/>
            <person name="Wang H."/>
            <person name="Li N."/>
            <person name="Qian L."/>
            <person name="Zhang G."/>
            <person name="Li Y."/>
            <person name="Yang H."/>
            <person name="Liu X."/>
            <person name="Wang J."/>
            <person name="Yin Y."/>
            <person name="Wang J."/>
        </authorList>
    </citation>
    <scope>NUCLEOTIDE SEQUENCE [LARGE SCALE GENOMIC DNA]</scope>
    <source>
        <strain evidence="1">05x7-T-G4-1.051#20</strain>
    </source>
</reference>
<dbReference type="AlphaFoldDB" id="K1Q461"/>